<feature type="non-terminal residue" evidence="1">
    <location>
        <position position="413"/>
    </location>
</feature>
<reference evidence="1 2" key="1">
    <citation type="submission" date="2020-02" db="EMBL/GenBank/DDBJ databases">
        <authorList>
            <person name="Ferguson B K."/>
        </authorList>
    </citation>
    <scope>NUCLEOTIDE SEQUENCE [LARGE SCALE GENOMIC DNA]</scope>
</reference>
<dbReference type="EMBL" id="CADCXU010035126">
    <property type="protein sequence ID" value="CAB0020220.1"/>
    <property type="molecule type" value="Genomic_DNA"/>
</dbReference>
<sequence length="413" mass="48140">MSEELCKFCTGVHFSIAKTNLTIYRVKCASYSRNTIGYHKSYTLLANNPVKLSHRPSCGAQVTHGASIFRNKTFLIKVWPMLYVDDPSLRIVPLINYPKTRGLCRQTVEIAFYILKCNFYSNSEFDFEFYYEVVYPIDCEFDFEFGDEFDFLFHCEFDFEFDYEFVFRLHSKNGANWINIILFDCSRLPVALDKGHFLDSWNPEIPRLERDPNPPSMDCQLRLSPELIWHTSVPGTCFILRCYHPPLNTIEQVGRYHQLRYRTSKPMINEGKAMDYIVSRASRESIVYDARQYQDGDDSNTSIYSVNMVVKMLGDNRSKCIDKPALMLRKSFPSELIIASLKQLGNTSPPQFKLCRHYRYVTPLHSTDIQEDHFVQKLSSAIEMTTCSIVWQYQLVRIFTHCRIEPGLKTGSN</sequence>
<name>A0A6H5HTE6_9HEMI</name>
<proteinExistence type="predicted"/>
<organism evidence="1 2">
    <name type="scientific">Nesidiocoris tenuis</name>
    <dbReference type="NCBI Taxonomy" id="355587"/>
    <lineage>
        <taxon>Eukaryota</taxon>
        <taxon>Metazoa</taxon>
        <taxon>Ecdysozoa</taxon>
        <taxon>Arthropoda</taxon>
        <taxon>Hexapoda</taxon>
        <taxon>Insecta</taxon>
        <taxon>Pterygota</taxon>
        <taxon>Neoptera</taxon>
        <taxon>Paraneoptera</taxon>
        <taxon>Hemiptera</taxon>
        <taxon>Heteroptera</taxon>
        <taxon>Panheteroptera</taxon>
        <taxon>Cimicomorpha</taxon>
        <taxon>Miridae</taxon>
        <taxon>Dicyphina</taxon>
        <taxon>Nesidiocoris</taxon>
    </lineage>
</organism>
<gene>
    <name evidence="1" type="ORF">NTEN_LOCUS23815</name>
</gene>
<dbReference type="Proteomes" id="UP000479000">
    <property type="component" value="Unassembled WGS sequence"/>
</dbReference>
<evidence type="ECO:0000313" key="2">
    <source>
        <dbReference type="Proteomes" id="UP000479000"/>
    </source>
</evidence>
<dbReference type="AlphaFoldDB" id="A0A6H5HTE6"/>
<keyword evidence="2" id="KW-1185">Reference proteome</keyword>
<protein>
    <submittedName>
        <fullName evidence="1">Uncharacterized protein</fullName>
    </submittedName>
</protein>
<evidence type="ECO:0000313" key="1">
    <source>
        <dbReference type="EMBL" id="CAB0020220.1"/>
    </source>
</evidence>
<accession>A0A6H5HTE6</accession>